<accession>A0A800MYV7</accession>
<gene>
    <name evidence="2" type="ORF">KIS1582_1382</name>
</gene>
<organism evidence="2 3">
    <name type="scientific">Cytobacillus firmus</name>
    <name type="common">Bacillus firmus</name>
    <dbReference type="NCBI Taxonomy" id="1399"/>
    <lineage>
        <taxon>Bacteria</taxon>
        <taxon>Bacillati</taxon>
        <taxon>Bacillota</taxon>
        <taxon>Bacilli</taxon>
        <taxon>Bacillales</taxon>
        <taxon>Bacillaceae</taxon>
        <taxon>Cytobacillus</taxon>
    </lineage>
</organism>
<dbReference type="Proteomes" id="UP000465778">
    <property type="component" value="Unassembled WGS sequence"/>
</dbReference>
<dbReference type="Pfam" id="PF02588">
    <property type="entry name" value="YitT_membrane"/>
    <property type="match status" value="1"/>
</dbReference>
<evidence type="ECO:0000313" key="2">
    <source>
        <dbReference type="EMBL" id="KAF0824805.1"/>
    </source>
</evidence>
<name>A0A800MYV7_CYTFI</name>
<dbReference type="RefSeq" id="WP_268891819.1">
    <property type="nucleotide sequence ID" value="NZ_JAQZDS010000002.1"/>
</dbReference>
<keyword evidence="1" id="KW-1133">Transmembrane helix</keyword>
<evidence type="ECO:0000256" key="1">
    <source>
        <dbReference type="SAM" id="Phobius"/>
    </source>
</evidence>
<comment type="caution">
    <text evidence="2">The sequence shown here is derived from an EMBL/GenBank/DDBJ whole genome shotgun (WGS) entry which is preliminary data.</text>
</comment>
<keyword evidence="1" id="KW-0812">Transmembrane</keyword>
<proteinExistence type="predicted"/>
<feature type="transmembrane region" description="Helical" evidence="1">
    <location>
        <begin position="30"/>
        <end position="48"/>
    </location>
</feature>
<dbReference type="EMBL" id="VDEM01000010">
    <property type="protein sequence ID" value="KAF0824805.1"/>
    <property type="molecule type" value="Genomic_DNA"/>
</dbReference>
<evidence type="ECO:0000313" key="3">
    <source>
        <dbReference type="Proteomes" id="UP000465778"/>
    </source>
</evidence>
<dbReference type="AlphaFoldDB" id="A0A800MYV7"/>
<keyword evidence="1" id="KW-0472">Membrane</keyword>
<reference evidence="2 3" key="1">
    <citation type="journal article" date="2020" name="G3 (Bethesda)">
        <title>Whole Genome Sequencing and Comparative Genomics of Two Nematicidal Bacillus Strains Reveals a Wide Range of Possible Virulence Factors.</title>
        <authorList>
            <person name="Susic N."/>
            <person name="Janezic S."/>
            <person name="Rupnik M."/>
            <person name="Geric Stare B."/>
        </authorList>
    </citation>
    <scope>NUCLEOTIDE SEQUENCE [LARGE SCALE GENOMIC DNA]</scope>
    <source>
        <strain evidence="2 3">I-1582</strain>
    </source>
</reference>
<sequence>MSFIIPLLSFYVWALEKFAPMAQPLSGDLLIQLIIGQCIAAAGMAIVFNQQASTGDNKAFITVHTMNEILGQNFKRLA</sequence>
<protein>
    <submittedName>
        <fullName evidence="2">Uncharacterized protein</fullName>
    </submittedName>
</protein>
<dbReference type="InterPro" id="IPR003740">
    <property type="entry name" value="YitT"/>
</dbReference>